<dbReference type="CDD" id="cd09010">
    <property type="entry name" value="MTAP_SsMTAPII_like_MTIP"/>
    <property type="match status" value="1"/>
</dbReference>
<dbReference type="OrthoDB" id="1523230at2"/>
<dbReference type="EMBL" id="JMCB01000019">
    <property type="protein sequence ID" value="KFE63066.1"/>
    <property type="molecule type" value="Genomic_DNA"/>
</dbReference>
<dbReference type="PATRIC" id="fig|394096.3.peg.7451"/>
<keyword evidence="6" id="KW-1185">Reference proteome</keyword>
<gene>
    <name evidence="5" type="ORF">DB31_3125</name>
</gene>
<comment type="pathway">
    <text evidence="3">Purine metabolism; purine nucleoside salvage.</text>
</comment>
<dbReference type="Proteomes" id="UP000028725">
    <property type="component" value="Unassembled WGS sequence"/>
</dbReference>
<comment type="subunit">
    <text evidence="3">Homohexamer. Dimer of a homotrimer.</text>
</comment>
<feature type="binding site" evidence="3">
    <location>
        <position position="12"/>
    </location>
    <ligand>
        <name>phosphate</name>
        <dbReference type="ChEBI" id="CHEBI:43474"/>
    </ligand>
</feature>
<feature type="binding site" evidence="3">
    <location>
        <position position="187"/>
    </location>
    <ligand>
        <name>phosphate</name>
        <dbReference type="ChEBI" id="CHEBI:43474"/>
    </ligand>
</feature>
<dbReference type="InterPro" id="IPR035994">
    <property type="entry name" value="Nucleoside_phosphorylase_sf"/>
</dbReference>
<feature type="binding site" evidence="3">
    <location>
        <position position="186"/>
    </location>
    <ligand>
        <name>substrate</name>
    </ligand>
</feature>
<dbReference type="GO" id="GO:0019509">
    <property type="term" value="P:L-methionine salvage from methylthioadenosine"/>
    <property type="evidence" value="ECO:0007669"/>
    <property type="project" value="TreeGrafter"/>
</dbReference>
<evidence type="ECO:0000313" key="6">
    <source>
        <dbReference type="Proteomes" id="UP000028725"/>
    </source>
</evidence>
<evidence type="ECO:0000256" key="3">
    <source>
        <dbReference type="HAMAP-Rule" id="MF_01963"/>
    </source>
</evidence>
<feature type="domain" description="Nucleoside phosphorylase" evidence="4">
    <location>
        <begin position="5"/>
        <end position="231"/>
    </location>
</feature>
<evidence type="ECO:0000259" key="4">
    <source>
        <dbReference type="Pfam" id="PF01048"/>
    </source>
</evidence>
<dbReference type="HAMAP" id="MF_01963">
    <property type="entry name" value="MTAP"/>
    <property type="match status" value="1"/>
</dbReference>
<comment type="miscellaneous">
    <text evidence="3">Although this enzyme belongs to the family of MTA phosphorylases based on sequence homology, it lacks several conserved amino acids in the substrate binding pocket that confer specificity towards MTA.</text>
</comment>
<dbReference type="GO" id="GO:0006166">
    <property type="term" value="P:purine ribonucleoside salvage"/>
    <property type="evidence" value="ECO:0007669"/>
    <property type="project" value="UniProtKB-UniRule"/>
</dbReference>
<dbReference type="Gene3D" id="3.40.50.1580">
    <property type="entry name" value="Nucleoside phosphorylase domain"/>
    <property type="match status" value="1"/>
</dbReference>
<feature type="site" description="Important for substrate specificity" evidence="3">
    <location>
        <position position="168"/>
    </location>
</feature>
<dbReference type="STRING" id="394096.DB31_3125"/>
<comment type="caution">
    <text evidence="5">The sequence shown here is derived from an EMBL/GenBank/DDBJ whole genome shotgun (WGS) entry which is preliminary data.</text>
</comment>
<organism evidence="5 6">
    <name type="scientific">Hyalangium minutum</name>
    <dbReference type="NCBI Taxonomy" id="394096"/>
    <lineage>
        <taxon>Bacteria</taxon>
        <taxon>Pseudomonadati</taxon>
        <taxon>Myxococcota</taxon>
        <taxon>Myxococcia</taxon>
        <taxon>Myxococcales</taxon>
        <taxon>Cystobacterineae</taxon>
        <taxon>Archangiaceae</taxon>
        <taxon>Hyalangium</taxon>
    </lineage>
</organism>
<dbReference type="Pfam" id="PF01048">
    <property type="entry name" value="PNP_UDP_1"/>
    <property type="match status" value="1"/>
</dbReference>
<keyword evidence="3" id="KW-0660">Purine salvage</keyword>
<dbReference type="PANTHER" id="PTHR42679">
    <property type="entry name" value="S-METHYL-5'-THIOADENOSINE PHOSPHORYLASE"/>
    <property type="match status" value="1"/>
</dbReference>
<comment type="catalytic activity">
    <reaction evidence="3">
        <text>a purine D-ribonucleoside + phosphate = a purine nucleobase + alpha-D-ribose 1-phosphate</text>
        <dbReference type="Rhea" id="RHEA:19805"/>
        <dbReference type="ChEBI" id="CHEBI:26386"/>
        <dbReference type="ChEBI" id="CHEBI:43474"/>
        <dbReference type="ChEBI" id="CHEBI:57720"/>
        <dbReference type="ChEBI" id="CHEBI:142355"/>
        <dbReference type="EC" id="2.4.2.1"/>
    </reaction>
</comment>
<comment type="function">
    <text evidence="3">Purine nucleoside phosphorylase involved in purine salvage.</text>
</comment>
<evidence type="ECO:0000256" key="2">
    <source>
        <dbReference type="ARBA" id="ARBA00022679"/>
    </source>
</evidence>
<dbReference type="PANTHER" id="PTHR42679:SF2">
    <property type="entry name" value="S-METHYL-5'-THIOADENOSINE PHOSPHORYLASE"/>
    <property type="match status" value="1"/>
</dbReference>
<keyword evidence="1 3" id="KW-0328">Glycosyltransferase</keyword>
<sequence>MAGSRVGIIGGSGLLEALGVAGQAEPHVIETPFGPPSGPIFTMELDGVPVALLDRHGAGHMLGPTRVPYRANLFALKVLGVSHVLACGMVGSLREHIHPHHLVIPDQVIDRTYRRPCTFYDDLVVHVEMTEPFCETLRHVLSEVAQESSTGKVHSQATYICIEGPSLSTRAESRMYRTWGGDLIGMTVMPEARLAREAELHYALVAVPTDYDSWQPPLSTAPEAQNTAHFQNRRVAIANALGLLRRSLSRIASAPVQCHCDSVLALGIWSDRSRISNEVRTRLRPLIGKYLPPEVV</sequence>
<dbReference type="InterPro" id="IPR000845">
    <property type="entry name" value="Nucleoside_phosphorylase_d"/>
</dbReference>
<accession>A0A085W5V3</accession>
<dbReference type="GO" id="GO:0005829">
    <property type="term" value="C:cytosol"/>
    <property type="evidence" value="ECO:0007669"/>
    <property type="project" value="TreeGrafter"/>
</dbReference>
<comment type="similarity">
    <text evidence="3">Belongs to the PNP/MTAP phosphorylase family. MTAP subfamily.</text>
</comment>
<proteinExistence type="inferred from homology"/>
<keyword evidence="2 3" id="KW-0808">Transferase</keyword>
<dbReference type="SUPFAM" id="SSF53167">
    <property type="entry name" value="Purine and uridine phosphorylases"/>
    <property type="match status" value="1"/>
</dbReference>
<dbReference type="InterPro" id="IPR010044">
    <property type="entry name" value="MTAP"/>
</dbReference>
<dbReference type="GO" id="GO:0017061">
    <property type="term" value="F:S-methyl-5-thioadenosine phosphorylase activity"/>
    <property type="evidence" value="ECO:0007669"/>
    <property type="project" value="InterPro"/>
</dbReference>
<dbReference type="AlphaFoldDB" id="A0A085W5V3"/>
<dbReference type="RefSeq" id="WP_044196763.1">
    <property type="nucleotide sequence ID" value="NZ_JMCB01000019.1"/>
</dbReference>
<reference evidence="5 6" key="1">
    <citation type="submission" date="2014-04" db="EMBL/GenBank/DDBJ databases">
        <title>Genome assembly of Hyalangium minutum DSM 14724.</title>
        <authorList>
            <person name="Sharma G."/>
            <person name="Subramanian S."/>
        </authorList>
    </citation>
    <scope>NUCLEOTIDE SEQUENCE [LARGE SCALE GENOMIC DNA]</scope>
    <source>
        <strain evidence="5 6">DSM 14724</strain>
    </source>
</reference>
<name>A0A085W5V3_9BACT</name>
<comment type="caution">
    <text evidence="3">Lacks conserved residue(s) required for the propagation of feature annotation.</text>
</comment>
<dbReference type="UniPathway" id="UPA00606"/>
<evidence type="ECO:0000256" key="1">
    <source>
        <dbReference type="ARBA" id="ARBA00022676"/>
    </source>
</evidence>
<protein>
    <recommendedName>
        <fullName evidence="3">Purine nucleoside phosphorylase</fullName>
        <shortName evidence="3">PNP</shortName>
        <ecNumber evidence="3">2.4.2.1</ecNumber>
    </recommendedName>
</protein>
<dbReference type="EC" id="2.4.2.1" evidence="3"/>
<feature type="binding site" evidence="3">
    <location>
        <begin position="55"/>
        <end position="56"/>
    </location>
    <ligand>
        <name>phosphate</name>
        <dbReference type="ChEBI" id="CHEBI:43474"/>
    </ligand>
</feature>
<evidence type="ECO:0000313" key="5">
    <source>
        <dbReference type="EMBL" id="KFE63066.1"/>
    </source>
</evidence>
<feature type="binding site" evidence="3">
    <location>
        <begin position="210"/>
        <end position="212"/>
    </location>
    <ligand>
        <name>substrate</name>
    </ligand>
</feature>
<feature type="site" description="Important for substrate specificity" evidence="3">
    <location>
        <position position="226"/>
    </location>
</feature>